<proteinExistence type="predicted"/>
<keyword evidence="4" id="KW-1185">Reference proteome</keyword>
<dbReference type="Pfam" id="PF07883">
    <property type="entry name" value="Cupin_2"/>
    <property type="match status" value="1"/>
</dbReference>
<dbReference type="InterPro" id="IPR011051">
    <property type="entry name" value="RmlC_Cupin_sf"/>
</dbReference>
<dbReference type="PANTHER" id="PTHR35848:SF9">
    <property type="entry name" value="SLL1358 PROTEIN"/>
    <property type="match status" value="1"/>
</dbReference>
<dbReference type="Gene3D" id="2.60.120.10">
    <property type="entry name" value="Jelly Rolls"/>
    <property type="match status" value="1"/>
</dbReference>
<keyword evidence="1" id="KW-0479">Metal-binding</keyword>
<dbReference type="InterPro" id="IPR014710">
    <property type="entry name" value="RmlC-like_jellyroll"/>
</dbReference>
<evidence type="ECO:0000313" key="4">
    <source>
        <dbReference type="Proteomes" id="UP001596549"/>
    </source>
</evidence>
<protein>
    <submittedName>
        <fullName evidence="3">Cupin domain-containing protein</fullName>
    </submittedName>
</protein>
<gene>
    <name evidence="3" type="ORF">ACFQPF_08330</name>
</gene>
<reference evidence="4" key="1">
    <citation type="journal article" date="2019" name="Int. J. Syst. Evol. Microbiol.">
        <title>The Global Catalogue of Microorganisms (GCM) 10K type strain sequencing project: providing services to taxonomists for standard genome sequencing and annotation.</title>
        <authorList>
            <consortium name="The Broad Institute Genomics Platform"/>
            <consortium name="The Broad Institute Genome Sequencing Center for Infectious Disease"/>
            <person name="Wu L."/>
            <person name="Ma J."/>
        </authorList>
    </citation>
    <scope>NUCLEOTIDE SEQUENCE [LARGE SCALE GENOMIC DNA]</scope>
    <source>
        <strain evidence="4">NBRC 106396</strain>
    </source>
</reference>
<accession>A0ABW2NQ61</accession>
<dbReference type="Proteomes" id="UP001596549">
    <property type="component" value="Unassembled WGS sequence"/>
</dbReference>
<evidence type="ECO:0000259" key="2">
    <source>
        <dbReference type="Pfam" id="PF07883"/>
    </source>
</evidence>
<feature type="domain" description="Cupin type-2" evidence="2">
    <location>
        <begin position="34"/>
        <end position="101"/>
    </location>
</feature>
<dbReference type="RefSeq" id="WP_379748507.1">
    <property type="nucleotide sequence ID" value="NZ_JBHTCP010000014.1"/>
</dbReference>
<dbReference type="InterPro" id="IPR051610">
    <property type="entry name" value="GPI/OXD"/>
</dbReference>
<evidence type="ECO:0000313" key="3">
    <source>
        <dbReference type="EMBL" id="MFC7371681.1"/>
    </source>
</evidence>
<evidence type="ECO:0000256" key="1">
    <source>
        <dbReference type="ARBA" id="ARBA00022723"/>
    </source>
</evidence>
<dbReference type="EMBL" id="JBHTCP010000014">
    <property type="protein sequence ID" value="MFC7371681.1"/>
    <property type="molecule type" value="Genomic_DNA"/>
</dbReference>
<sequence>MTVINKKNAPHYHWGEICEAWKLLNGKSMSIMQERMPPCSSETRHYHVHASQFFFMLEGVAVMEADGVDYVLQKHEGIEISSGVAHCIRNISSEDAEFLVISQPGTKDDRIVLKKVKTISAVTL</sequence>
<dbReference type="SUPFAM" id="SSF51182">
    <property type="entry name" value="RmlC-like cupins"/>
    <property type="match status" value="1"/>
</dbReference>
<organism evidence="3 4">
    <name type="scientific">Fictibacillus iocasae</name>
    <dbReference type="NCBI Taxonomy" id="2715437"/>
    <lineage>
        <taxon>Bacteria</taxon>
        <taxon>Bacillati</taxon>
        <taxon>Bacillota</taxon>
        <taxon>Bacilli</taxon>
        <taxon>Bacillales</taxon>
        <taxon>Fictibacillaceae</taxon>
        <taxon>Fictibacillus</taxon>
    </lineage>
</organism>
<comment type="caution">
    <text evidence="3">The sequence shown here is derived from an EMBL/GenBank/DDBJ whole genome shotgun (WGS) entry which is preliminary data.</text>
</comment>
<dbReference type="PANTHER" id="PTHR35848">
    <property type="entry name" value="OXALATE-BINDING PROTEIN"/>
    <property type="match status" value="1"/>
</dbReference>
<dbReference type="InterPro" id="IPR013096">
    <property type="entry name" value="Cupin_2"/>
</dbReference>
<name>A0ABW2NQ61_9BACL</name>